<keyword evidence="1" id="KW-0808">Transferase</keyword>
<gene>
    <name evidence="1" type="ORF">DLM46_30280</name>
</gene>
<dbReference type="Pfam" id="PF08843">
    <property type="entry name" value="AbiEii"/>
    <property type="match status" value="1"/>
</dbReference>
<dbReference type="InterPro" id="IPR014942">
    <property type="entry name" value="AbiEii"/>
</dbReference>
<comment type="caution">
    <text evidence="1">The sequence shown here is derived from an EMBL/GenBank/DDBJ whole genome shotgun (WGS) entry which is preliminary data.</text>
</comment>
<sequence length="298" mass="32303">MSSTSPNPNAKVSEERPVHPATIALLRHVRDAADRRGTDFVVAGATARDIVLWHVHGVRAERATRDIDVAVCAISWEAHGDLVGELEATGLFKADSKAQQTLVFRDPADGWALPLDLVPFGDLEAPAGSIAWPPKGDFVMNVLGFREAVDHAIAIDLGDNLAVPVVTLPALTLLKVLAWHDRRTRKNTDASDLLLVLRSYFRAANEERIWEAAADLLVEYGYNVDLAASALLGREARQIALPATLDAVTAILADEASYETLRRDMLARAAAQLLDDFADASDKTLAAFRHGFLATSAR</sequence>
<dbReference type="OrthoDB" id="5918411at2"/>
<name>A0A370N0D7_9BURK</name>
<dbReference type="Proteomes" id="UP000254875">
    <property type="component" value="Unassembled WGS sequence"/>
</dbReference>
<dbReference type="EMBL" id="QHKS01000026">
    <property type="protein sequence ID" value="RDJ99075.1"/>
    <property type="molecule type" value="Genomic_DNA"/>
</dbReference>
<dbReference type="PIRSF" id="PIRSF021525">
    <property type="entry name" value="UCP021525"/>
    <property type="match status" value="1"/>
</dbReference>
<accession>A0A370N0D7</accession>
<organism evidence="1 2">
    <name type="scientific">Paraburkholderia lacunae</name>
    <dbReference type="NCBI Taxonomy" id="2211104"/>
    <lineage>
        <taxon>Bacteria</taxon>
        <taxon>Pseudomonadati</taxon>
        <taxon>Pseudomonadota</taxon>
        <taxon>Betaproteobacteria</taxon>
        <taxon>Burkholderiales</taxon>
        <taxon>Burkholderiaceae</taxon>
        <taxon>Paraburkholderia</taxon>
    </lineage>
</organism>
<evidence type="ECO:0000313" key="1">
    <source>
        <dbReference type="EMBL" id="RDJ99075.1"/>
    </source>
</evidence>
<dbReference type="RefSeq" id="WP_115106840.1">
    <property type="nucleotide sequence ID" value="NZ_QHKS01000026.1"/>
</dbReference>
<protein>
    <submittedName>
        <fullName evidence="1">Nucleotidyltransferase</fullName>
    </submittedName>
</protein>
<dbReference type="GO" id="GO:0016740">
    <property type="term" value="F:transferase activity"/>
    <property type="evidence" value="ECO:0007669"/>
    <property type="project" value="UniProtKB-KW"/>
</dbReference>
<dbReference type="AlphaFoldDB" id="A0A370N0D7"/>
<evidence type="ECO:0000313" key="2">
    <source>
        <dbReference type="Proteomes" id="UP000254875"/>
    </source>
</evidence>
<proteinExistence type="predicted"/>
<dbReference type="InterPro" id="IPR014513">
    <property type="entry name" value="UCP021525"/>
</dbReference>
<keyword evidence="2" id="KW-1185">Reference proteome</keyword>
<reference evidence="2" key="1">
    <citation type="submission" date="2018-05" db="EMBL/GenBank/DDBJ databases">
        <authorList>
            <person name="Feng T."/>
        </authorList>
    </citation>
    <scope>NUCLEOTIDE SEQUENCE [LARGE SCALE GENOMIC DNA]</scope>
    <source>
        <strain evidence="2">S27</strain>
    </source>
</reference>